<proteinExistence type="predicted"/>
<accession>A0A9Q1G2B1</accession>
<name>A0A9Q1G2B1_SYNKA</name>
<feature type="region of interest" description="Disordered" evidence="1">
    <location>
        <begin position="71"/>
        <end position="90"/>
    </location>
</feature>
<organism evidence="2 3">
    <name type="scientific">Synaphobranchus kaupii</name>
    <name type="common">Kaup's arrowtooth eel</name>
    <dbReference type="NCBI Taxonomy" id="118154"/>
    <lineage>
        <taxon>Eukaryota</taxon>
        <taxon>Metazoa</taxon>
        <taxon>Chordata</taxon>
        <taxon>Craniata</taxon>
        <taxon>Vertebrata</taxon>
        <taxon>Euteleostomi</taxon>
        <taxon>Actinopterygii</taxon>
        <taxon>Neopterygii</taxon>
        <taxon>Teleostei</taxon>
        <taxon>Anguilliformes</taxon>
        <taxon>Synaphobranchidae</taxon>
        <taxon>Synaphobranchus</taxon>
    </lineage>
</organism>
<gene>
    <name evidence="2" type="ORF">SKAU_G00047480</name>
</gene>
<reference evidence="2" key="1">
    <citation type="journal article" date="2023" name="Science">
        <title>Genome structures resolve the early diversification of teleost fishes.</title>
        <authorList>
            <person name="Parey E."/>
            <person name="Louis A."/>
            <person name="Montfort J."/>
            <person name="Bouchez O."/>
            <person name="Roques C."/>
            <person name="Iampietro C."/>
            <person name="Lluch J."/>
            <person name="Castinel A."/>
            <person name="Donnadieu C."/>
            <person name="Desvignes T."/>
            <person name="Floi Bucao C."/>
            <person name="Jouanno E."/>
            <person name="Wen M."/>
            <person name="Mejri S."/>
            <person name="Dirks R."/>
            <person name="Jansen H."/>
            <person name="Henkel C."/>
            <person name="Chen W.J."/>
            <person name="Zahm M."/>
            <person name="Cabau C."/>
            <person name="Klopp C."/>
            <person name="Thompson A.W."/>
            <person name="Robinson-Rechavi M."/>
            <person name="Braasch I."/>
            <person name="Lecointre G."/>
            <person name="Bobe J."/>
            <person name="Postlethwait J.H."/>
            <person name="Berthelot C."/>
            <person name="Roest Crollius H."/>
            <person name="Guiguen Y."/>
        </authorList>
    </citation>
    <scope>NUCLEOTIDE SEQUENCE</scope>
    <source>
        <strain evidence="2">WJC10195</strain>
    </source>
</reference>
<keyword evidence="3" id="KW-1185">Reference proteome</keyword>
<dbReference type="Proteomes" id="UP001152622">
    <property type="component" value="Chromosome 2"/>
</dbReference>
<evidence type="ECO:0000313" key="3">
    <source>
        <dbReference type="Proteomes" id="UP001152622"/>
    </source>
</evidence>
<evidence type="ECO:0000313" key="2">
    <source>
        <dbReference type="EMBL" id="KAJ8374168.1"/>
    </source>
</evidence>
<protein>
    <submittedName>
        <fullName evidence="2">Uncharacterized protein</fullName>
    </submittedName>
</protein>
<dbReference type="AlphaFoldDB" id="A0A9Q1G2B1"/>
<comment type="caution">
    <text evidence="2">The sequence shown here is derived from an EMBL/GenBank/DDBJ whole genome shotgun (WGS) entry which is preliminary data.</text>
</comment>
<dbReference type="EMBL" id="JAINUF010000002">
    <property type="protein sequence ID" value="KAJ8374168.1"/>
    <property type="molecule type" value="Genomic_DNA"/>
</dbReference>
<evidence type="ECO:0000256" key="1">
    <source>
        <dbReference type="SAM" id="MobiDB-lite"/>
    </source>
</evidence>
<sequence length="188" mass="20314">MLNSQNLKPNISNNADCKAANTACGESVVSRRKFSAVYVSGVDDLRRYFCLNCSNKVVQRLILEPAAAGQSSSAPSTLRSQLRSAPAGGRDSCTALLSALKRERRSGEFARRLFAESPPARQMTMTASEAGPRSAVYGRVSFYFLRSARAGPLFVEATSLTDVRRGVIPLQSSTWPSKLKSGSRAFEG</sequence>